<sequence length="332" mass="36294">MDTQRQASPFARKNVVYVCAAFCCLLWGSAYPAIKSGYDLFQIATDDIPSKIVFAGYRFLFAGGLLLLFALLQRKPIGRFRPRQFAQLTLLGLTQTSLQYLFFYIGLAFTSGVKGSIMNATGTFFSVLLAHFIYQNDRLSYNKTLGCILGFAGVMVVNVSNGLDFSFNLPGEGSVVLAAFILSAATLYGKRLSQTVDPMVMTGYQLGIGGLVLVIGGYVFGGTLTIHGFSSVAILVYLTLLSSVAFALWSILLKYNRVGMIAPFNFLIPVSGAALSAIFLGENILEWKYMIALVLVCSGIWWVNKVKCSGIWWVNKDGNASPERIGYRRGKA</sequence>
<reference evidence="10 11" key="1">
    <citation type="journal article" date="2011" name="BMC Genomics">
        <title>Genome sequencing reveals diversification of virulence factor content and possible host adaptation in distinct subpopulations of Salmonella enterica.</title>
        <authorList>
            <person name="den Bakker H.C."/>
            <person name="Moreno Switt A.I."/>
            <person name="Govoni G."/>
            <person name="Cummings C.A."/>
            <person name="Ranieri M.L."/>
            <person name="Degoricija L."/>
            <person name="Hoelzer K."/>
            <person name="Rodriguez-Rivera L.D."/>
            <person name="Brown S."/>
            <person name="Bolchacova E."/>
            <person name="Furtado M.R."/>
            <person name="Wiedmann M."/>
        </authorList>
    </citation>
    <scope>NUCLEOTIDE SEQUENCE [LARGE SCALE GENOMIC DNA]</scope>
    <source>
        <strain evidence="10 11">R8-2977</strain>
    </source>
</reference>
<feature type="domain" description="EamA" evidence="9">
    <location>
        <begin position="171"/>
        <end position="304"/>
    </location>
</feature>
<dbReference type="GO" id="GO:0005886">
    <property type="term" value="C:plasma membrane"/>
    <property type="evidence" value="ECO:0007669"/>
    <property type="project" value="UniProtKB-SubCell"/>
</dbReference>
<dbReference type="PATRIC" id="fig|913084.3.peg.4752"/>
<feature type="transmembrane region" description="Helical" evidence="8">
    <location>
        <begin position="287"/>
        <end position="303"/>
    </location>
</feature>
<dbReference type="PANTHER" id="PTHR32322:SF18">
    <property type="entry name" value="S-ADENOSYLMETHIONINE_S-ADENOSYLHOMOCYSTEINE TRANSPORTER"/>
    <property type="match status" value="1"/>
</dbReference>
<keyword evidence="5 8" id="KW-1133">Transmembrane helix</keyword>
<name>G5S4L0_SALET</name>
<dbReference type="InterPro" id="IPR037185">
    <property type="entry name" value="EmrE-like"/>
</dbReference>
<keyword evidence="3" id="KW-1003">Cell membrane</keyword>
<evidence type="ECO:0000256" key="4">
    <source>
        <dbReference type="ARBA" id="ARBA00022692"/>
    </source>
</evidence>
<comment type="subcellular location">
    <subcellularLocation>
        <location evidence="1">Cell membrane</location>
        <topology evidence="1">Multi-pass membrane protein</topology>
    </subcellularLocation>
</comment>
<dbReference type="InterPro" id="IPR000620">
    <property type="entry name" value="EamA_dom"/>
</dbReference>
<evidence type="ECO:0000256" key="6">
    <source>
        <dbReference type="ARBA" id="ARBA00023136"/>
    </source>
</evidence>
<comment type="caution">
    <text evidence="10">The sequence shown here is derived from an EMBL/GenBank/DDBJ whole genome shotgun (WGS) entry which is preliminary data.</text>
</comment>
<feature type="transmembrane region" description="Helical" evidence="8">
    <location>
        <begin position="85"/>
        <end position="105"/>
    </location>
</feature>
<dbReference type="SUPFAM" id="SSF103481">
    <property type="entry name" value="Multidrug resistance efflux transporter EmrE"/>
    <property type="match status" value="2"/>
</dbReference>
<feature type="transmembrane region" description="Helical" evidence="8">
    <location>
        <begin position="54"/>
        <end position="73"/>
    </location>
</feature>
<evidence type="ECO:0000256" key="3">
    <source>
        <dbReference type="ARBA" id="ARBA00022475"/>
    </source>
</evidence>
<keyword evidence="6 8" id="KW-0472">Membrane</keyword>
<organism evidence="10 11">
    <name type="scientific">Salmonella enterica subsp. enterica serovar Urbana str. R8-2977</name>
    <dbReference type="NCBI Taxonomy" id="913084"/>
    <lineage>
        <taxon>Bacteria</taxon>
        <taxon>Pseudomonadati</taxon>
        <taxon>Pseudomonadota</taxon>
        <taxon>Gammaproteobacteria</taxon>
        <taxon>Enterobacterales</taxon>
        <taxon>Enterobacteriaceae</taxon>
        <taxon>Salmonella</taxon>
    </lineage>
</organism>
<evidence type="ECO:0000259" key="9">
    <source>
        <dbReference type="Pfam" id="PF00892"/>
    </source>
</evidence>
<dbReference type="Pfam" id="PF00892">
    <property type="entry name" value="EamA"/>
    <property type="match status" value="2"/>
</dbReference>
<evidence type="ECO:0000256" key="2">
    <source>
        <dbReference type="ARBA" id="ARBA00009853"/>
    </source>
</evidence>
<gene>
    <name evidence="10" type="ORF">LTSEURB_6397</name>
</gene>
<feature type="domain" description="EamA" evidence="9">
    <location>
        <begin position="18"/>
        <end position="158"/>
    </location>
</feature>
<dbReference type="AlphaFoldDB" id="G5S4L0"/>
<dbReference type="Proteomes" id="UP000004776">
    <property type="component" value="Unassembled WGS sequence"/>
</dbReference>
<evidence type="ECO:0000256" key="7">
    <source>
        <dbReference type="ARBA" id="ARBA00040595"/>
    </source>
</evidence>
<keyword evidence="4 8" id="KW-0812">Transmembrane</keyword>
<evidence type="ECO:0000313" key="10">
    <source>
        <dbReference type="EMBL" id="EHC96935.1"/>
    </source>
</evidence>
<protein>
    <recommendedName>
        <fullName evidence="7">Threonine/homoserine exporter RhtA</fullName>
    </recommendedName>
</protein>
<feature type="transmembrane region" description="Helical" evidence="8">
    <location>
        <begin position="264"/>
        <end position="281"/>
    </location>
</feature>
<evidence type="ECO:0000313" key="11">
    <source>
        <dbReference type="Proteomes" id="UP000004776"/>
    </source>
</evidence>
<feature type="transmembrane region" description="Helical" evidence="8">
    <location>
        <begin position="169"/>
        <end position="189"/>
    </location>
</feature>
<evidence type="ECO:0000256" key="8">
    <source>
        <dbReference type="SAM" id="Phobius"/>
    </source>
</evidence>
<evidence type="ECO:0000256" key="5">
    <source>
        <dbReference type="ARBA" id="ARBA00022989"/>
    </source>
</evidence>
<feature type="transmembrane region" description="Helical" evidence="8">
    <location>
        <begin position="15"/>
        <end position="34"/>
    </location>
</feature>
<comment type="similarity">
    <text evidence="2">Belongs to the drug/metabolite transporter (DMT) superfamily. 10 TMS drug/metabolite exporter (DME) (TC 2.A.7.3) family.</text>
</comment>
<feature type="transmembrane region" description="Helical" evidence="8">
    <location>
        <begin position="232"/>
        <end position="252"/>
    </location>
</feature>
<dbReference type="InterPro" id="IPR050638">
    <property type="entry name" value="AA-Vitamin_Transporters"/>
</dbReference>
<evidence type="ECO:0000256" key="1">
    <source>
        <dbReference type="ARBA" id="ARBA00004651"/>
    </source>
</evidence>
<accession>G5S4L0</accession>
<proteinExistence type="inferred from homology"/>
<feature type="transmembrane region" description="Helical" evidence="8">
    <location>
        <begin position="146"/>
        <end position="163"/>
    </location>
</feature>
<feature type="transmembrane region" description="Helical" evidence="8">
    <location>
        <begin position="201"/>
        <end position="220"/>
    </location>
</feature>
<dbReference type="PANTHER" id="PTHR32322">
    <property type="entry name" value="INNER MEMBRANE TRANSPORTER"/>
    <property type="match status" value="1"/>
</dbReference>
<dbReference type="EMBL" id="AFCW01002343">
    <property type="protein sequence ID" value="EHC96935.1"/>
    <property type="molecule type" value="Genomic_DNA"/>
</dbReference>
<feature type="transmembrane region" description="Helical" evidence="8">
    <location>
        <begin position="117"/>
        <end position="134"/>
    </location>
</feature>